<proteinExistence type="predicted"/>
<organism evidence="2 3">
    <name type="scientific">Heligmosomoides polygyrus</name>
    <name type="common">Parasitic roundworm</name>
    <dbReference type="NCBI Taxonomy" id="6339"/>
    <lineage>
        <taxon>Eukaryota</taxon>
        <taxon>Metazoa</taxon>
        <taxon>Ecdysozoa</taxon>
        <taxon>Nematoda</taxon>
        <taxon>Chromadorea</taxon>
        <taxon>Rhabditida</taxon>
        <taxon>Rhabditina</taxon>
        <taxon>Rhabditomorpha</taxon>
        <taxon>Strongyloidea</taxon>
        <taxon>Heligmosomidae</taxon>
        <taxon>Heligmosomoides</taxon>
    </lineage>
</organism>
<accession>A0A183G0F3</accession>
<name>A0A183G0F3_HELPZ</name>
<reference evidence="3" key="2">
    <citation type="submission" date="2019-09" db="UniProtKB">
        <authorList>
            <consortium name="WormBaseParasite"/>
        </authorList>
    </citation>
    <scope>IDENTIFICATION</scope>
</reference>
<dbReference type="EMBL" id="UZAH01028423">
    <property type="protein sequence ID" value="VDP00042.1"/>
    <property type="molecule type" value="Genomic_DNA"/>
</dbReference>
<accession>A0A3P7ZIB1</accession>
<dbReference type="AlphaFoldDB" id="A0A183G0F3"/>
<evidence type="ECO:0000313" key="3">
    <source>
        <dbReference type="WBParaSite" id="HPBE_0001456901-mRNA-1"/>
    </source>
</evidence>
<sequence length="79" mass="9225">SFFLGVYDYIPTLLEYIKQSSCENQDANFAYIVRTQDAINTLKWLVLCALEENCMAPPGAKLKCEFQTDRFLYYAKCHR</sequence>
<evidence type="ECO:0000313" key="1">
    <source>
        <dbReference type="EMBL" id="VDP00042.1"/>
    </source>
</evidence>
<dbReference type="PANTHER" id="PTHR31389">
    <property type="entry name" value="LD39211P"/>
    <property type="match status" value="1"/>
</dbReference>
<dbReference type="WBParaSite" id="HPBE_0001456901-mRNA-1">
    <property type="protein sequence ID" value="HPBE_0001456901-mRNA-1"/>
    <property type="gene ID" value="HPBE_0001456901"/>
</dbReference>
<dbReference type="OrthoDB" id="5787372at2759"/>
<keyword evidence="2" id="KW-1185">Reference proteome</keyword>
<evidence type="ECO:0000313" key="2">
    <source>
        <dbReference type="Proteomes" id="UP000050761"/>
    </source>
</evidence>
<dbReference type="Proteomes" id="UP000050761">
    <property type="component" value="Unassembled WGS sequence"/>
</dbReference>
<gene>
    <name evidence="1" type="ORF">HPBE_LOCUS14570</name>
</gene>
<reference evidence="1 2" key="1">
    <citation type="submission" date="2018-11" db="EMBL/GenBank/DDBJ databases">
        <authorList>
            <consortium name="Pathogen Informatics"/>
        </authorList>
    </citation>
    <scope>NUCLEOTIDE SEQUENCE [LARGE SCALE GENOMIC DNA]</scope>
</reference>
<protein>
    <submittedName>
        <fullName evidence="3">Interleukin</fullName>
    </submittedName>
</protein>
<dbReference type="PANTHER" id="PTHR31389:SF4">
    <property type="entry name" value="LD39211P"/>
    <property type="match status" value="1"/>
</dbReference>